<keyword evidence="2" id="KW-1185">Reference proteome</keyword>
<gene>
    <name evidence="1" type="ordered locus">Os04g0461400</name>
    <name evidence="1" type="ORF">OSNPB_040461400</name>
</gene>
<dbReference type="Gramene" id="Os04t0461400-02">
    <property type="protein sequence ID" value="Os04t0461400-02"/>
    <property type="gene ID" value="Os04g0461400"/>
</dbReference>
<sequence>MFFYLEEFSDGTLKNLQGFMAIPMIFLQAVQLLSQACCLPLPELLDMKTESRNAESRFAKSSNINMLCIPIETCWVINSLVFF</sequence>
<dbReference type="AlphaFoldDB" id="A0A0P0WBA7"/>
<dbReference type="Proteomes" id="UP000059680">
    <property type="component" value="Chromosome 4"/>
</dbReference>
<dbReference type="ExpressionAtlas" id="A0A0P0WBA7">
    <property type="expression patterns" value="baseline and differential"/>
</dbReference>
<protein>
    <submittedName>
        <fullName evidence="1">Os04g0461400 protein</fullName>
    </submittedName>
</protein>
<evidence type="ECO:0000313" key="1">
    <source>
        <dbReference type="EMBL" id="BAS89554.1"/>
    </source>
</evidence>
<dbReference type="EMBL" id="AP014960">
    <property type="protein sequence ID" value="BAS89554.1"/>
    <property type="molecule type" value="Genomic_DNA"/>
</dbReference>
<reference evidence="1 2" key="2">
    <citation type="journal article" date="2013" name="Plant Cell Physiol.">
        <title>Rice Annotation Project Database (RAP-DB): an integrative and interactive database for rice genomics.</title>
        <authorList>
            <person name="Sakai H."/>
            <person name="Lee S.S."/>
            <person name="Tanaka T."/>
            <person name="Numa H."/>
            <person name="Kim J."/>
            <person name="Kawahara Y."/>
            <person name="Wakimoto H."/>
            <person name="Yang C.C."/>
            <person name="Iwamoto M."/>
            <person name="Abe T."/>
            <person name="Yamada Y."/>
            <person name="Muto A."/>
            <person name="Inokuchi H."/>
            <person name="Ikemura T."/>
            <person name="Matsumoto T."/>
            <person name="Sasaki T."/>
            <person name="Itoh T."/>
        </authorList>
    </citation>
    <scope>NUCLEOTIDE SEQUENCE [LARGE SCALE GENOMIC DNA]</scope>
    <source>
        <strain evidence="2">cv. Nipponbare</strain>
    </source>
</reference>
<reference evidence="1 2" key="3">
    <citation type="journal article" date="2013" name="Rice">
        <title>Improvement of the Oryza sativa Nipponbare reference genome using next generation sequence and optical map data.</title>
        <authorList>
            <person name="Kawahara Y."/>
            <person name="de la Bastide M."/>
            <person name="Hamilton J.P."/>
            <person name="Kanamori H."/>
            <person name="McCombie W.R."/>
            <person name="Ouyang S."/>
            <person name="Schwartz D.C."/>
            <person name="Tanaka T."/>
            <person name="Wu J."/>
            <person name="Zhou S."/>
            <person name="Childs K.L."/>
            <person name="Davidson R.M."/>
            <person name="Lin H."/>
            <person name="Quesada-Ocampo L."/>
            <person name="Vaillancourt B."/>
            <person name="Sakai H."/>
            <person name="Lee S.S."/>
            <person name="Kim J."/>
            <person name="Numa H."/>
            <person name="Itoh T."/>
            <person name="Buell C.R."/>
            <person name="Matsumoto T."/>
        </authorList>
    </citation>
    <scope>NUCLEOTIDE SEQUENCE [LARGE SCALE GENOMIC DNA]</scope>
    <source>
        <strain evidence="2">cv. Nipponbare</strain>
    </source>
</reference>
<reference evidence="2" key="1">
    <citation type="journal article" date="2005" name="Nature">
        <title>The map-based sequence of the rice genome.</title>
        <authorList>
            <consortium name="International rice genome sequencing project (IRGSP)"/>
            <person name="Matsumoto T."/>
            <person name="Wu J."/>
            <person name="Kanamori H."/>
            <person name="Katayose Y."/>
            <person name="Fujisawa M."/>
            <person name="Namiki N."/>
            <person name="Mizuno H."/>
            <person name="Yamamoto K."/>
            <person name="Antonio B.A."/>
            <person name="Baba T."/>
            <person name="Sakata K."/>
            <person name="Nagamura Y."/>
            <person name="Aoki H."/>
            <person name="Arikawa K."/>
            <person name="Arita K."/>
            <person name="Bito T."/>
            <person name="Chiden Y."/>
            <person name="Fujitsuka N."/>
            <person name="Fukunaka R."/>
            <person name="Hamada M."/>
            <person name="Harada C."/>
            <person name="Hayashi A."/>
            <person name="Hijishita S."/>
            <person name="Honda M."/>
            <person name="Hosokawa S."/>
            <person name="Ichikawa Y."/>
            <person name="Idonuma A."/>
            <person name="Iijima M."/>
            <person name="Ikeda M."/>
            <person name="Ikeno M."/>
            <person name="Ito K."/>
            <person name="Ito S."/>
            <person name="Ito T."/>
            <person name="Ito Y."/>
            <person name="Ito Y."/>
            <person name="Iwabuchi A."/>
            <person name="Kamiya K."/>
            <person name="Karasawa W."/>
            <person name="Kurita K."/>
            <person name="Katagiri S."/>
            <person name="Kikuta A."/>
            <person name="Kobayashi H."/>
            <person name="Kobayashi N."/>
            <person name="Machita K."/>
            <person name="Maehara T."/>
            <person name="Masukawa M."/>
            <person name="Mizubayashi T."/>
            <person name="Mukai Y."/>
            <person name="Nagasaki H."/>
            <person name="Nagata Y."/>
            <person name="Naito S."/>
            <person name="Nakashima M."/>
            <person name="Nakama Y."/>
            <person name="Nakamichi Y."/>
            <person name="Nakamura M."/>
            <person name="Meguro A."/>
            <person name="Negishi M."/>
            <person name="Ohta I."/>
            <person name="Ohta T."/>
            <person name="Okamoto M."/>
            <person name="Ono N."/>
            <person name="Saji S."/>
            <person name="Sakaguchi M."/>
            <person name="Sakai K."/>
            <person name="Shibata M."/>
            <person name="Shimokawa T."/>
            <person name="Song J."/>
            <person name="Takazaki Y."/>
            <person name="Terasawa K."/>
            <person name="Tsugane M."/>
            <person name="Tsuji K."/>
            <person name="Ueda S."/>
            <person name="Waki K."/>
            <person name="Yamagata H."/>
            <person name="Yamamoto M."/>
            <person name="Yamamoto S."/>
            <person name="Yamane H."/>
            <person name="Yoshiki S."/>
            <person name="Yoshihara R."/>
            <person name="Yukawa K."/>
            <person name="Zhong H."/>
            <person name="Yano M."/>
            <person name="Yuan Q."/>
            <person name="Ouyang S."/>
            <person name="Liu J."/>
            <person name="Jones K.M."/>
            <person name="Gansberger K."/>
            <person name="Moffat K."/>
            <person name="Hill J."/>
            <person name="Bera J."/>
            <person name="Fadrosh D."/>
            <person name="Jin S."/>
            <person name="Johri S."/>
            <person name="Kim M."/>
            <person name="Overton L."/>
            <person name="Reardon M."/>
            <person name="Tsitrin T."/>
            <person name="Vuong H."/>
            <person name="Weaver B."/>
            <person name="Ciecko A."/>
            <person name="Tallon L."/>
            <person name="Jackson J."/>
            <person name="Pai G."/>
            <person name="Aken S.V."/>
            <person name="Utterback T."/>
            <person name="Reidmuller S."/>
            <person name="Feldblyum T."/>
            <person name="Hsiao J."/>
            <person name="Zismann V."/>
            <person name="Iobst S."/>
            <person name="de Vazeille A.R."/>
            <person name="Buell C.R."/>
            <person name="Ying K."/>
            <person name="Li Y."/>
            <person name="Lu T."/>
            <person name="Huang Y."/>
            <person name="Zhao Q."/>
            <person name="Feng Q."/>
            <person name="Zhang L."/>
            <person name="Zhu J."/>
            <person name="Weng Q."/>
            <person name="Mu J."/>
            <person name="Lu Y."/>
            <person name="Fan D."/>
            <person name="Liu Y."/>
            <person name="Guan J."/>
            <person name="Zhang Y."/>
            <person name="Yu S."/>
            <person name="Liu X."/>
            <person name="Zhang Y."/>
            <person name="Hong G."/>
            <person name="Han B."/>
            <person name="Choisne N."/>
            <person name="Demange N."/>
            <person name="Orjeda G."/>
            <person name="Samain S."/>
            <person name="Cattolico L."/>
            <person name="Pelletier E."/>
            <person name="Couloux A."/>
            <person name="Segurens B."/>
            <person name="Wincker P."/>
            <person name="D'Hont A."/>
            <person name="Scarpelli C."/>
            <person name="Weissenbach J."/>
            <person name="Salanoubat M."/>
            <person name="Quetier F."/>
            <person name="Yu Y."/>
            <person name="Kim H.R."/>
            <person name="Rambo T."/>
            <person name="Currie J."/>
            <person name="Collura K."/>
            <person name="Luo M."/>
            <person name="Yang T."/>
            <person name="Ammiraju J.S.S."/>
            <person name="Engler F."/>
            <person name="Soderlund C."/>
            <person name="Wing R.A."/>
            <person name="Palmer L.E."/>
            <person name="de la Bastide M."/>
            <person name="Spiegel L."/>
            <person name="Nascimento L."/>
            <person name="Zutavern T."/>
            <person name="O'Shaughnessy A."/>
            <person name="Dike S."/>
            <person name="Dedhia N."/>
            <person name="Preston R."/>
            <person name="Balija V."/>
            <person name="McCombie W.R."/>
            <person name="Chow T."/>
            <person name="Chen H."/>
            <person name="Chung M."/>
            <person name="Chen C."/>
            <person name="Shaw J."/>
            <person name="Wu H."/>
            <person name="Hsiao K."/>
            <person name="Chao Y."/>
            <person name="Chu M."/>
            <person name="Cheng C."/>
            <person name="Hour A."/>
            <person name="Lee P."/>
            <person name="Lin S."/>
            <person name="Lin Y."/>
            <person name="Liou J."/>
            <person name="Liu S."/>
            <person name="Hsing Y."/>
            <person name="Raghuvanshi S."/>
            <person name="Mohanty A."/>
            <person name="Bharti A.K."/>
            <person name="Gaur A."/>
            <person name="Gupta V."/>
            <person name="Kumar D."/>
            <person name="Ravi V."/>
            <person name="Vij S."/>
            <person name="Kapur A."/>
            <person name="Khurana P."/>
            <person name="Khurana P."/>
            <person name="Khurana J.P."/>
            <person name="Tyagi A.K."/>
            <person name="Gaikwad K."/>
            <person name="Singh A."/>
            <person name="Dalal V."/>
            <person name="Srivastava S."/>
            <person name="Dixit A."/>
            <person name="Pal A.K."/>
            <person name="Ghazi I.A."/>
            <person name="Yadav M."/>
            <person name="Pandit A."/>
            <person name="Bhargava A."/>
            <person name="Sureshbabu K."/>
            <person name="Batra K."/>
            <person name="Sharma T.R."/>
            <person name="Mohapatra T."/>
            <person name="Singh N.K."/>
            <person name="Messing J."/>
            <person name="Nelson A.B."/>
            <person name="Fuks G."/>
            <person name="Kavchok S."/>
            <person name="Keizer G."/>
            <person name="Linton E."/>
            <person name="Llaca V."/>
            <person name="Song R."/>
            <person name="Tanyolac B."/>
            <person name="Young S."/>
            <person name="Ho-Il K."/>
            <person name="Hahn J.H."/>
            <person name="Sangsakoo G."/>
            <person name="Vanavichit A."/>
            <person name="de Mattos Luiz.A.T."/>
            <person name="Zimmer P.D."/>
            <person name="Malone G."/>
            <person name="Dellagostin O."/>
            <person name="de Oliveira A.C."/>
            <person name="Bevan M."/>
            <person name="Bancroft I."/>
            <person name="Minx P."/>
            <person name="Cordum H."/>
            <person name="Wilson R."/>
            <person name="Cheng Z."/>
            <person name="Jin W."/>
            <person name="Jiang J."/>
            <person name="Leong S.A."/>
            <person name="Iwama H."/>
            <person name="Gojobori T."/>
            <person name="Itoh T."/>
            <person name="Niimura Y."/>
            <person name="Fujii Y."/>
            <person name="Habara T."/>
            <person name="Sakai H."/>
            <person name="Sato Y."/>
            <person name="Wilson G."/>
            <person name="Kumar K."/>
            <person name="McCouch S."/>
            <person name="Juretic N."/>
            <person name="Hoen D."/>
            <person name="Wright S."/>
            <person name="Bruskiewich R."/>
            <person name="Bureau T."/>
            <person name="Miyao A."/>
            <person name="Hirochika H."/>
            <person name="Nishikawa T."/>
            <person name="Kadowaki K."/>
            <person name="Sugiura M."/>
            <person name="Burr B."/>
            <person name="Sasaki T."/>
        </authorList>
    </citation>
    <scope>NUCLEOTIDE SEQUENCE [LARGE SCALE GENOMIC DNA]</scope>
    <source>
        <strain evidence="2">cv. Nipponbare</strain>
    </source>
</reference>
<organism evidence="1 2">
    <name type="scientific">Oryza sativa subsp. japonica</name>
    <name type="common">Rice</name>
    <dbReference type="NCBI Taxonomy" id="39947"/>
    <lineage>
        <taxon>Eukaryota</taxon>
        <taxon>Viridiplantae</taxon>
        <taxon>Streptophyta</taxon>
        <taxon>Embryophyta</taxon>
        <taxon>Tracheophyta</taxon>
        <taxon>Spermatophyta</taxon>
        <taxon>Magnoliopsida</taxon>
        <taxon>Liliopsida</taxon>
        <taxon>Poales</taxon>
        <taxon>Poaceae</taxon>
        <taxon>BOP clade</taxon>
        <taxon>Oryzoideae</taxon>
        <taxon>Oryzeae</taxon>
        <taxon>Oryzinae</taxon>
        <taxon>Oryza</taxon>
        <taxon>Oryza sativa</taxon>
    </lineage>
</organism>
<evidence type="ECO:0000313" key="2">
    <source>
        <dbReference type="Proteomes" id="UP000059680"/>
    </source>
</evidence>
<name>A0A0P0WBA7_ORYSJ</name>
<accession>A0A0P0WBA7</accession>
<proteinExistence type="predicted"/>